<evidence type="ECO:0000256" key="7">
    <source>
        <dbReference type="ARBA" id="ARBA00030776"/>
    </source>
</evidence>
<evidence type="ECO:0000256" key="5">
    <source>
        <dbReference type="ARBA" id="ARBA00023163"/>
    </source>
</evidence>
<comment type="function">
    <text evidence="6 8 9">Necessary for efficient RNA polymerase transcription elongation past template-encoded arresting sites. The arresting sites in DNA have the property of trapping a certain fraction of elongating RNA polymerases that pass through, resulting in locked ternary complexes. Cleavage of the nascent transcript by cleavage factors such as GreA or GreB allows the resumption of elongation from the new 3'terminus. GreA releases sequences of 2 to 3 nucleotides.</text>
</comment>
<dbReference type="PIRSF" id="PIRSF006092">
    <property type="entry name" value="GreA_GreB"/>
    <property type="match status" value="1"/>
</dbReference>
<dbReference type="GO" id="GO:0003746">
    <property type="term" value="F:translation elongation factor activity"/>
    <property type="evidence" value="ECO:0007669"/>
    <property type="project" value="UniProtKB-KW"/>
</dbReference>
<dbReference type="SUPFAM" id="SSF54534">
    <property type="entry name" value="FKBP-like"/>
    <property type="match status" value="1"/>
</dbReference>
<dbReference type="InterPro" id="IPR036953">
    <property type="entry name" value="GreA/GreB_C_sf"/>
</dbReference>
<dbReference type="Gene3D" id="3.10.50.30">
    <property type="entry name" value="Transcription elongation factor, GreA/GreB, C-terminal domain"/>
    <property type="match status" value="1"/>
</dbReference>
<keyword evidence="5 8" id="KW-0804">Transcription</keyword>
<proteinExistence type="inferred from homology"/>
<dbReference type="InterPro" id="IPR023459">
    <property type="entry name" value="Tscrpt_elong_fac_GreA/B_fam"/>
</dbReference>
<dbReference type="EMBL" id="SRSF01000001">
    <property type="protein sequence ID" value="THH41982.1"/>
    <property type="molecule type" value="Genomic_DNA"/>
</dbReference>
<dbReference type="PANTHER" id="PTHR30437">
    <property type="entry name" value="TRANSCRIPTION ELONGATION FACTOR GREA"/>
    <property type="match status" value="1"/>
</dbReference>
<keyword evidence="3 8" id="KW-0805">Transcription regulation</keyword>
<gene>
    <name evidence="8 12" type="primary">greA</name>
    <name evidence="12" type="ORF">E4021_05195</name>
</gene>
<sequence length="157" mass="16971">MAGTHYLSQEGYDRLRAELEELKTTGRANVARAIAEAREKGDLSENAEYDAAKDAQGLLEMKINELEKVMANARVLDSSQLDTSKVTVMSKVTIRNVANKATMVYELVAESEANLKAKKISVNSPIGQGLLGKAVGDIATVNTPNGTMQFEIVNISI</sequence>
<feature type="domain" description="Transcription elongation factor GreA/GreB C-terminal" evidence="10">
    <location>
        <begin position="83"/>
        <end position="156"/>
    </location>
</feature>
<dbReference type="NCBIfam" id="TIGR01462">
    <property type="entry name" value="greA"/>
    <property type="match status" value="1"/>
</dbReference>
<dbReference type="GO" id="GO:0003677">
    <property type="term" value="F:DNA binding"/>
    <property type="evidence" value="ECO:0007669"/>
    <property type="project" value="UniProtKB-UniRule"/>
</dbReference>
<evidence type="ECO:0000313" key="12">
    <source>
        <dbReference type="EMBL" id="THH41982.1"/>
    </source>
</evidence>
<keyword evidence="13" id="KW-1185">Reference proteome</keyword>
<dbReference type="InterPro" id="IPR028624">
    <property type="entry name" value="Tscrpt_elong_fac_GreA/B"/>
</dbReference>
<dbReference type="PROSITE" id="PS00829">
    <property type="entry name" value="GREAB_1"/>
    <property type="match status" value="1"/>
</dbReference>
<dbReference type="Proteomes" id="UP000308528">
    <property type="component" value="Unassembled WGS sequence"/>
</dbReference>
<comment type="similarity">
    <text evidence="1 8 9">Belongs to the GreA/GreB family.</text>
</comment>
<evidence type="ECO:0000256" key="3">
    <source>
        <dbReference type="ARBA" id="ARBA00023015"/>
    </source>
</evidence>
<dbReference type="FunFam" id="3.10.50.30:FF:000001">
    <property type="entry name" value="Transcription elongation factor GreA"/>
    <property type="match status" value="1"/>
</dbReference>
<dbReference type="NCBIfam" id="NF001261">
    <property type="entry name" value="PRK00226.1-2"/>
    <property type="match status" value="1"/>
</dbReference>
<dbReference type="InterPro" id="IPR006359">
    <property type="entry name" value="Tscrpt_elong_fac_GreA"/>
</dbReference>
<evidence type="ECO:0000256" key="1">
    <source>
        <dbReference type="ARBA" id="ARBA00008213"/>
    </source>
</evidence>
<comment type="caution">
    <text evidence="12">The sequence shown here is derived from an EMBL/GenBank/DDBJ whole genome shotgun (WGS) entry which is preliminary data.</text>
</comment>
<dbReference type="GO" id="GO:0032784">
    <property type="term" value="P:regulation of DNA-templated transcription elongation"/>
    <property type="evidence" value="ECO:0007669"/>
    <property type="project" value="UniProtKB-UniRule"/>
</dbReference>
<dbReference type="RefSeq" id="WP_136457003.1">
    <property type="nucleotide sequence ID" value="NZ_SRSF01000001.1"/>
</dbReference>
<evidence type="ECO:0000259" key="10">
    <source>
        <dbReference type="Pfam" id="PF01272"/>
    </source>
</evidence>
<dbReference type="Gene3D" id="1.10.287.180">
    <property type="entry name" value="Transcription elongation factor, GreA/GreB, N-terminal domain"/>
    <property type="match status" value="1"/>
</dbReference>
<dbReference type="AlphaFoldDB" id="A0A4S4NPW4"/>
<protein>
    <recommendedName>
        <fullName evidence="2 8">Transcription elongation factor GreA</fullName>
    </recommendedName>
    <alternativeName>
        <fullName evidence="7 8">Transcript cleavage factor GreA</fullName>
    </alternativeName>
</protein>
<evidence type="ECO:0000259" key="11">
    <source>
        <dbReference type="Pfam" id="PF03449"/>
    </source>
</evidence>
<dbReference type="GO" id="GO:0006354">
    <property type="term" value="P:DNA-templated transcription elongation"/>
    <property type="evidence" value="ECO:0007669"/>
    <property type="project" value="TreeGrafter"/>
</dbReference>
<keyword evidence="12" id="KW-0648">Protein biosynthesis</keyword>
<feature type="domain" description="Transcription elongation factor GreA/GreB N-terminal" evidence="11">
    <location>
        <begin position="6"/>
        <end position="75"/>
    </location>
</feature>
<dbReference type="NCBIfam" id="NF001263">
    <property type="entry name" value="PRK00226.1-4"/>
    <property type="match status" value="1"/>
</dbReference>
<dbReference type="GO" id="GO:0070063">
    <property type="term" value="F:RNA polymerase binding"/>
    <property type="evidence" value="ECO:0007669"/>
    <property type="project" value="InterPro"/>
</dbReference>
<dbReference type="PANTHER" id="PTHR30437:SF4">
    <property type="entry name" value="TRANSCRIPTION ELONGATION FACTOR GREA"/>
    <property type="match status" value="1"/>
</dbReference>
<evidence type="ECO:0000256" key="6">
    <source>
        <dbReference type="ARBA" id="ARBA00024916"/>
    </source>
</evidence>
<accession>A0A4S4NPW4</accession>
<organism evidence="12 13">
    <name type="scientific">Neolewinella litorea</name>
    <dbReference type="NCBI Taxonomy" id="2562452"/>
    <lineage>
        <taxon>Bacteria</taxon>
        <taxon>Pseudomonadati</taxon>
        <taxon>Bacteroidota</taxon>
        <taxon>Saprospiria</taxon>
        <taxon>Saprospirales</taxon>
        <taxon>Lewinellaceae</taxon>
        <taxon>Neolewinella</taxon>
    </lineage>
</organism>
<dbReference type="SUPFAM" id="SSF46557">
    <property type="entry name" value="GreA transcript cleavage protein, N-terminal domain"/>
    <property type="match status" value="1"/>
</dbReference>
<dbReference type="InterPro" id="IPR018151">
    <property type="entry name" value="TF_GreA/GreB_CS"/>
</dbReference>
<reference evidence="12 13" key="1">
    <citation type="submission" date="2019-04" db="EMBL/GenBank/DDBJ databases">
        <title>Lewinella litorea sp. nov., isolated from a marine sand.</title>
        <authorList>
            <person name="Yoon J.-H."/>
        </authorList>
    </citation>
    <scope>NUCLEOTIDE SEQUENCE [LARGE SCALE GENOMIC DNA]</scope>
    <source>
        <strain evidence="12 13">HSMS-39</strain>
    </source>
</reference>
<evidence type="ECO:0000256" key="4">
    <source>
        <dbReference type="ARBA" id="ARBA00023125"/>
    </source>
</evidence>
<dbReference type="HAMAP" id="MF_00105">
    <property type="entry name" value="GreA_GreB"/>
    <property type="match status" value="1"/>
</dbReference>
<dbReference type="Pfam" id="PF01272">
    <property type="entry name" value="GreA_GreB"/>
    <property type="match status" value="1"/>
</dbReference>
<keyword evidence="12" id="KW-0251">Elongation factor</keyword>
<dbReference type="OrthoDB" id="9808774at2"/>
<evidence type="ECO:0000313" key="13">
    <source>
        <dbReference type="Proteomes" id="UP000308528"/>
    </source>
</evidence>
<dbReference type="Pfam" id="PF03449">
    <property type="entry name" value="GreA_GreB_N"/>
    <property type="match status" value="1"/>
</dbReference>
<dbReference type="PROSITE" id="PS00830">
    <property type="entry name" value="GREAB_2"/>
    <property type="match status" value="1"/>
</dbReference>
<dbReference type="FunFam" id="1.10.287.180:FF:000001">
    <property type="entry name" value="Transcription elongation factor GreA"/>
    <property type="match status" value="1"/>
</dbReference>
<evidence type="ECO:0000256" key="2">
    <source>
        <dbReference type="ARBA" id="ARBA00013729"/>
    </source>
</evidence>
<dbReference type="InterPro" id="IPR036805">
    <property type="entry name" value="Tscrpt_elong_fac_GreA/B_N_sf"/>
</dbReference>
<name>A0A4S4NPW4_9BACT</name>
<evidence type="ECO:0000256" key="8">
    <source>
        <dbReference type="HAMAP-Rule" id="MF_00105"/>
    </source>
</evidence>
<evidence type="ECO:0000256" key="9">
    <source>
        <dbReference type="RuleBase" id="RU000556"/>
    </source>
</evidence>
<dbReference type="InterPro" id="IPR022691">
    <property type="entry name" value="Tscrpt_elong_fac_GreA/B_N"/>
</dbReference>
<dbReference type="InterPro" id="IPR001437">
    <property type="entry name" value="Tscrpt_elong_fac_GreA/B_C"/>
</dbReference>
<keyword evidence="4 8" id="KW-0238">DNA-binding</keyword>